<dbReference type="GO" id="GO:0006950">
    <property type="term" value="P:response to stress"/>
    <property type="evidence" value="ECO:0007669"/>
    <property type="project" value="TreeGrafter"/>
</dbReference>
<evidence type="ECO:0000313" key="3">
    <source>
        <dbReference type="Proteomes" id="UP000181917"/>
    </source>
</evidence>
<dbReference type="Proteomes" id="UP000181917">
    <property type="component" value="Unassembled WGS sequence"/>
</dbReference>
<dbReference type="OrthoDB" id="122135at2"/>
<dbReference type="InterPro" id="IPR039422">
    <property type="entry name" value="MarR/SlyA-like"/>
</dbReference>
<evidence type="ECO:0000259" key="1">
    <source>
        <dbReference type="PROSITE" id="PS50995"/>
    </source>
</evidence>
<dbReference type="PROSITE" id="PS50995">
    <property type="entry name" value="HTH_MARR_2"/>
    <property type="match status" value="1"/>
</dbReference>
<dbReference type="SMART" id="SM00347">
    <property type="entry name" value="HTH_MARR"/>
    <property type="match status" value="1"/>
</dbReference>
<dbReference type="AlphaFoldDB" id="A0A1H1BVB1"/>
<dbReference type="InterPro" id="IPR036390">
    <property type="entry name" value="WH_DNA-bd_sf"/>
</dbReference>
<dbReference type="KEGG" id="acry:AC20117_09410"/>
<dbReference type="PANTHER" id="PTHR33164:SF43">
    <property type="entry name" value="HTH-TYPE TRANSCRIPTIONAL REPRESSOR YETL"/>
    <property type="match status" value="1"/>
</dbReference>
<dbReference type="STRING" id="37928.SAMN04489742_1589"/>
<dbReference type="GO" id="GO:0003700">
    <property type="term" value="F:DNA-binding transcription factor activity"/>
    <property type="evidence" value="ECO:0007669"/>
    <property type="project" value="InterPro"/>
</dbReference>
<accession>A0A1H1BVB1</accession>
<keyword evidence="3" id="KW-1185">Reference proteome</keyword>
<dbReference type="InterPro" id="IPR036388">
    <property type="entry name" value="WH-like_DNA-bd_sf"/>
</dbReference>
<dbReference type="EMBL" id="FNKH01000002">
    <property type="protein sequence ID" value="SDQ55841.1"/>
    <property type="molecule type" value="Genomic_DNA"/>
</dbReference>
<dbReference type="RefSeq" id="WP_074699950.1">
    <property type="nucleotide sequence ID" value="NZ_CP018863.1"/>
</dbReference>
<keyword evidence="2" id="KW-0238">DNA-binding</keyword>
<proteinExistence type="predicted"/>
<dbReference type="PANTHER" id="PTHR33164">
    <property type="entry name" value="TRANSCRIPTIONAL REGULATOR, MARR FAMILY"/>
    <property type="match status" value="1"/>
</dbReference>
<reference evidence="2 3" key="1">
    <citation type="submission" date="2016-10" db="EMBL/GenBank/DDBJ databases">
        <authorList>
            <person name="de Groot N.N."/>
        </authorList>
    </citation>
    <scope>NUCLEOTIDE SEQUENCE [LARGE SCALE GENOMIC DNA]</scope>
    <source>
        <strain evidence="2 3">DSM 20117</strain>
    </source>
</reference>
<dbReference type="GO" id="GO:0003677">
    <property type="term" value="F:DNA binding"/>
    <property type="evidence" value="ECO:0007669"/>
    <property type="project" value="UniProtKB-KW"/>
</dbReference>
<dbReference type="InterPro" id="IPR000835">
    <property type="entry name" value="HTH_MarR-typ"/>
</dbReference>
<evidence type="ECO:0000313" key="2">
    <source>
        <dbReference type="EMBL" id="SDQ55841.1"/>
    </source>
</evidence>
<sequence length="171" mass="19012">MANNIGPTVEDEVMEGISPVFQDVINLTRIGGLLSRPFFQTYAQSYSLTLNEWRVVVMAHAVPGVAGQDVSKRTGIHPMNVSRAVSSLRDAGRITSEPDPTNHRRQLIRLTPAGEKLYEELYPSARQQAERLFSVLDEDERATFGNLLARLYHQAEALMDDDEDEAGASPE</sequence>
<gene>
    <name evidence="2" type="ORF">SAMN04489742_1589</name>
</gene>
<protein>
    <submittedName>
        <fullName evidence="2">DNA-binding transcriptional regulator, MarR family</fullName>
    </submittedName>
</protein>
<dbReference type="SUPFAM" id="SSF46785">
    <property type="entry name" value="Winged helix' DNA-binding domain"/>
    <property type="match status" value="1"/>
</dbReference>
<organism evidence="2 3">
    <name type="scientific">Crystallibacter crystallopoietes</name>
    <dbReference type="NCBI Taxonomy" id="37928"/>
    <lineage>
        <taxon>Bacteria</taxon>
        <taxon>Bacillati</taxon>
        <taxon>Actinomycetota</taxon>
        <taxon>Actinomycetes</taxon>
        <taxon>Micrococcales</taxon>
        <taxon>Micrococcaceae</taxon>
        <taxon>Crystallibacter</taxon>
    </lineage>
</organism>
<name>A0A1H1BVB1_9MICC</name>
<dbReference type="Pfam" id="PF12802">
    <property type="entry name" value="MarR_2"/>
    <property type="match status" value="1"/>
</dbReference>
<dbReference type="Gene3D" id="1.10.10.10">
    <property type="entry name" value="Winged helix-like DNA-binding domain superfamily/Winged helix DNA-binding domain"/>
    <property type="match status" value="1"/>
</dbReference>
<feature type="domain" description="HTH marR-type" evidence="1">
    <location>
        <begin position="17"/>
        <end position="153"/>
    </location>
</feature>